<sequence length="167" mass="19430">MDFKKVYIEFSVQLLEATDSELWSLKYKLDEDGMSCRVLRGRKMHTISDLFDEFAAVLQFSYYFGHNWNAFDECLSEMQYFPFGHGIVLLISRADEILSQEPESLSIFFQILKDASDTYARPIERGEWWDRPAIPFHVVFHTQPGVGQQFVNTWRDAGLKIVPCSAD</sequence>
<dbReference type="InterPro" id="IPR000468">
    <property type="entry name" value="Barstar"/>
</dbReference>
<proteinExistence type="inferred from homology"/>
<dbReference type="Pfam" id="PF01337">
    <property type="entry name" value="Barstar"/>
    <property type="match status" value="1"/>
</dbReference>
<reference evidence="3 4" key="1">
    <citation type="submission" date="2020-02" db="EMBL/GenBank/DDBJ databases">
        <title>Genome sequence of the type strain DSM 27180 of Arthrobacter silviterrae.</title>
        <authorList>
            <person name="Gao J."/>
            <person name="Sun J."/>
        </authorList>
    </citation>
    <scope>NUCLEOTIDE SEQUENCE [LARGE SCALE GENOMIC DNA]</scope>
    <source>
        <strain evidence="3 4">DSM 27180</strain>
    </source>
</reference>
<dbReference type="EMBL" id="JAAKZI010000030">
    <property type="protein sequence ID" value="NGN84790.1"/>
    <property type="molecule type" value="Genomic_DNA"/>
</dbReference>
<evidence type="ECO:0000313" key="3">
    <source>
        <dbReference type="EMBL" id="NGN84790.1"/>
    </source>
</evidence>
<comment type="caution">
    <text evidence="3">The sequence shown here is derived from an EMBL/GenBank/DDBJ whole genome shotgun (WGS) entry which is preliminary data.</text>
</comment>
<keyword evidence="4" id="KW-1185">Reference proteome</keyword>
<comment type="similarity">
    <text evidence="1">Belongs to the barstar family.</text>
</comment>
<protein>
    <submittedName>
        <fullName evidence="3">Barstar family protein</fullName>
    </submittedName>
</protein>
<evidence type="ECO:0000256" key="1">
    <source>
        <dbReference type="ARBA" id="ARBA00006845"/>
    </source>
</evidence>
<evidence type="ECO:0000313" key="4">
    <source>
        <dbReference type="Proteomes" id="UP000479226"/>
    </source>
</evidence>
<evidence type="ECO:0000259" key="2">
    <source>
        <dbReference type="Pfam" id="PF01337"/>
    </source>
</evidence>
<feature type="domain" description="Barstar (barnase inhibitor)" evidence="2">
    <location>
        <begin position="35"/>
        <end position="130"/>
    </location>
</feature>
<dbReference type="Proteomes" id="UP000479226">
    <property type="component" value="Unassembled WGS sequence"/>
</dbReference>
<name>A0ABX0DHA4_9MICC</name>
<gene>
    <name evidence="3" type="ORF">G6N77_15190</name>
</gene>
<dbReference type="SUPFAM" id="SSF52038">
    <property type="entry name" value="Barstar-related"/>
    <property type="match status" value="1"/>
</dbReference>
<dbReference type="Gene3D" id="3.30.370.10">
    <property type="entry name" value="Barstar-like"/>
    <property type="match status" value="1"/>
</dbReference>
<organism evidence="3 4">
    <name type="scientific">Arthrobacter silviterrae</name>
    <dbReference type="NCBI Taxonomy" id="2026658"/>
    <lineage>
        <taxon>Bacteria</taxon>
        <taxon>Bacillati</taxon>
        <taxon>Actinomycetota</taxon>
        <taxon>Actinomycetes</taxon>
        <taxon>Micrococcales</taxon>
        <taxon>Micrococcaceae</taxon>
        <taxon>Arthrobacter</taxon>
    </lineage>
</organism>
<dbReference type="RefSeq" id="WP_165183018.1">
    <property type="nucleotide sequence ID" value="NZ_JAAKZI010000030.1"/>
</dbReference>
<dbReference type="InterPro" id="IPR035905">
    <property type="entry name" value="Barstar-like_sf"/>
</dbReference>
<accession>A0ABX0DHA4</accession>